<accession>A0A329VFC9</accession>
<organism evidence="1 2">
    <name type="scientific">Photorhabdus laumondii subsp. clarkei</name>
    <dbReference type="NCBI Taxonomy" id="2029685"/>
    <lineage>
        <taxon>Bacteria</taxon>
        <taxon>Pseudomonadati</taxon>
        <taxon>Pseudomonadota</taxon>
        <taxon>Gammaproteobacteria</taxon>
        <taxon>Enterobacterales</taxon>
        <taxon>Morganellaceae</taxon>
        <taxon>Photorhabdus</taxon>
    </lineage>
</organism>
<evidence type="ECO:0000313" key="1">
    <source>
        <dbReference type="EMBL" id="RAW87659.1"/>
    </source>
</evidence>
<evidence type="ECO:0000313" key="2">
    <source>
        <dbReference type="Proteomes" id="UP000250870"/>
    </source>
</evidence>
<protein>
    <submittedName>
        <fullName evidence="1">Uncharacterized protein</fullName>
    </submittedName>
</protein>
<name>A0A329VFC9_9GAMM</name>
<comment type="caution">
    <text evidence="1">The sequence shown here is derived from an EMBL/GenBank/DDBJ whole genome shotgun (WGS) entry which is preliminary data.</text>
</comment>
<dbReference type="AlphaFoldDB" id="A0A329VFC9"/>
<proteinExistence type="predicted"/>
<reference evidence="1 2" key="1">
    <citation type="journal article" date="2018" name="Int. J. Syst. Evol. Microbiol.">
        <title>Whole-genome-based revisit of Photorhabdus phylogeny: proposal for the elevation of most Photorhabdus subspecies to the species level and description of one novel species Photorhabdus bodei sp. nov., and one novel subspecies Photorhabdus laumondii subsp. clarkei subsp. nov.</title>
        <authorList>
            <person name="Machado R.A.R."/>
            <person name="Wuthrich D."/>
            <person name="Kuhnert P."/>
            <person name="Arce C.C.M."/>
            <person name="Thonen L."/>
            <person name="Ruiz C."/>
            <person name="Zhang X."/>
            <person name="Robert C.A.M."/>
            <person name="Karimi J."/>
            <person name="Kamali S."/>
            <person name="Ma J."/>
            <person name="Bruggmann R."/>
            <person name="Erb M."/>
        </authorList>
    </citation>
    <scope>NUCLEOTIDE SEQUENCE [LARGE SCALE GENOMIC DNA]</scope>
    <source>
        <strain evidence="1 2">BOJ-47</strain>
    </source>
</reference>
<dbReference type="EMBL" id="NSCI01000025">
    <property type="protein sequence ID" value="RAW87659.1"/>
    <property type="molecule type" value="Genomic_DNA"/>
</dbReference>
<gene>
    <name evidence="1" type="ORF">CKY01_16450</name>
</gene>
<sequence length="66" mass="8228">MLFFLNFNFLFILESDSFKREAYHVFDETQYIIYKRFLKEMRKYHNYSGKRVVELNRQGNETVFSE</sequence>
<dbReference type="Proteomes" id="UP000250870">
    <property type="component" value="Unassembled WGS sequence"/>
</dbReference>